<evidence type="ECO:0000313" key="3">
    <source>
        <dbReference type="EMBL" id="CUB06917.1"/>
    </source>
</evidence>
<sequence>TEREAWLKEHGYRNHIQRKGHRQKPLSECQQRRNKRIAKTRARVEHVFASIDQMGGKLIRTVGQARANFAMTMMAACYNLKRLVYFQRAGIKAF</sequence>
<dbReference type="InterPro" id="IPR002559">
    <property type="entry name" value="Transposase_11"/>
</dbReference>
<organism evidence="3 4">
    <name type="scientific">Marinomonas fungiae</name>
    <dbReference type="NCBI Taxonomy" id="1137284"/>
    <lineage>
        <taxon>Bacteria</taxon>
        <taxon>Pseudomonadati</taxon>
        <taxon>Pseudomonadota</taxon>
        <taxon>Gammaproteobacteria</taxon>
        <taxon>Oceanospirillales</taxon>
        <taxon>Oceanospirillaceae</taxon>
        <taxon>Marinomonas</taxon>
    </lineage>
</organism>
<evidence type="ECO:0000259" key="2">
    <source>
        <dbReference type="Pfam" id="PF01609"/>
    </source>
</evidence>
<dbReference type="GO" id="GO:0003677">
    <property type="term" value="F:DNA binding"/>
    <property type="evidence" value="ECO:0007669"/>
    <property type="project" value="InterPro"/>
</dbReference>
<feature type="region of interest" description="Disordered" evidence="1">
    <location>
        <begin position="1"/>
        <end position="35"/>
    </location>
</feature>
<protein>
    <submittedName>
        <fullName evidence="3">Transposase DDE domain</fullName>
    </submittedName>
</protein>
<reference evidence="4" key="1">
    <citation type="submission" date="2015-08" db="EMBL/GenBank/DDBJ databases">
        <authorList>
            <person name="Varghese N."/>
        </authorList>
    </citation>
    <scope>NUCLEOTIDE SEQUENCE [LARGE SCALE GENOMIC DNA]</scope>
    <source>
        <strain evidence="4">JCM 18476</strain>
    </source>
</reference>
<feature type="domain" description="Transposase IS4-like" evidence="2">
    <location>
        <begin position="6"/>
        <end position="80"/>
    </location>
</feature>
<accession>A0A0K6IU96</accession>
<dbReference type="GO" id="GO:0006313">
    <property type="term" value="P:DNA transposition"/>
    <property type="evidence" value="ECO:0007669"/>
    <property type="project" value="InterPro"/>
</dbReference>
<gene>
    <name evidence="3" type="ORF">Ga0061065_12519</name>
</gene>
<dbReference type="AlphaFoldDB" id="A0A0K6IU96"/>
<keyword evidence="4" id="KW-1185">Reference proteome</keyword>
<dbReference type="GO" id="GO:0004803">
    <property type="term" value="F:transposase activity"/>
    <property type="evidence" value="ECO:0007669"/>
    <property type="project" value="InterPro"/>
</dbReference>
<feature type="compositionally biased region" description="Basic residues" evidence="1">
    <location>
        <begin position="13"/>
        <end position="24"/>
    </location>
</feature>
<dbReference type="OrthoDB" id="9774608at2"/>
<proteinExistence type="predicted"/>
<name>A0A0K6IU96_9GAMM</name>
<dbReference type="Pfam" id="PF01609">
    <property type="entry name" value="DDE_Tnp_1"/>
    <property type="match status" value="1"/>
</dbReference>
<evidence type="ECO:0000256" key="1">
    <source>
        <dbReference type="SAM" id="MobiDB-lite"/>
    </source>
</evidence>
<feature type="compositionally biased region" description="Basic and acidic residues" evidence="1">
    <location>
        <begin position="1"/>
        <end position="12"/>
    </location>
</feature>
<dbReference type="RefSeq" id="WP_141656889.1">
    <property type="nucleotide sequence ID" value="NZ_CYHG01000025.1"/>
</dbReference>
<evidence type="ECO:0000313" key="4">
    <source>
        <dbReference type="Proteomes" id="UP000182769"/>
    </source>
</evidence>
<dbReference type="EMBL" id="CYHG01000025">
    <property type="protein sequence ID" value="CUB06917.1"/>
    <property type="molecule type" value="Genomic_DNA"/>
</dbReference>
<dbReference type="Proteomes" id="UP000182769">
    <property type="component" value="Unassembled WGS sequence"/>
</dbReference>
<feature type="non-terminal residue" evidence="3">
    <location>
        <position position="1"/>
    </location>
</feature>